<dbReference type="Gene3D" id="3.40.50.2300">
    <property type="match status" value="1"/>
</dbReference>
<dbReference type="SMART" id="SM00448">
    <property type="entry name" value="REC"/>
    <property type="match status" value="1"/>
</dbReference>
<dbReference type="Proteomes" id="UP001333710">
    <property type="component" value="Chromosome"/>
</dbReference>
<dbReference type="PANTHER" id="PTHR45526:SF1">
    <property type="entry name" value="TRANSCRIPTIONAL REGULATORY PROTEIN DCUR-RELATED"/>
    <property type="match status" value="1"/>
</dbReference>
<dbReference type="KEGG" id="pmaw:MACH26_37910"/>
<keyword evidence="1" id="KW-0597">Phosphoprotein</keyword>
<dbReference type="Pfam" id="PF00072">
    <property type="entry name" value="Response_reg"/>
    <property type="match status" value="1"/>
</dbReference>
<dbReference type="CDD" id="cd00156">
    <property type="entry name" value="REC"/>
    <property type="match status" value="1"/>
</dbReference>
<gene>
    <name evidence="3" type="ORF">MACH26_37910</name>
</gene>
<dbReference type="InterPro" id="IPR011006">
    <property type="entry name" value="CheY-like_superfamily"/>
</dbReference>
<evidence type="ECO:0000313" key="4">
    <source>
        <dbReference type="Proteomes" id="UP001333710"/>
    </source>
</evidence>
<dbReference type="InterPro" id="IPR001789">
    <property type="entry name" value="Sig_transdc_resp-reg_receiver"/>
</dbReference>
<proteinExistence type="predicted"/>
<evidence type="ECO:0000259" key="2">
    <source>
        <dbReference type="PROSITE" id="PS50110"/>
    </source>
</evidence>
<dbReference type="PROSITE" id="PS50110">
    <property type="entry name" value="RESPONSE_REGULATORY"/>
    <property type="match status" value="1"/>
</dbReference>
<dbReference type="RefSeq" id="WP_338294342.1">
    <property type="nucleotide sequence ID" value="NZ_AP027272.1"/>
</dbReference>
<dbReference type="GO" id="GO:0000156">
    <property type="term" value="F:phosphorelay response regulator activity"/>
    <property type="evidence" value="ECO:0007669"/>
    <property type="project" value="TreeGrafter"/>
</dbReference>
<dbReference type="InterPro" id="IPR051271">
    <property type="entry name" value="2C-system_Tx_regulators"/>
</dbReference>
<evidence type="ECO:0000313" key="3">
    <source>
        <dbReference type="EMBL" id="BDX08270.1"/>
    </source>
</evidence>
<keyword evidence="4" id="KW-1185">Reference proteome</keyword>
<dbReference type="AlphaFoldDB" id="A0AA48KW81"/>
<dbReference type="SUPFAM" id="SSF52172">
    <property type="entry name" value="CheY-like"/>
    <property type="match status" value="1"/>
</dbReference>
<organism evidence="3 4">
    <name type="scientific">Planctobacterium marinum</name>
    <dbReference type="NCBI Taxonomy" id="1631968"/>
    <lineage>
        <taxon>Bacteria</taxon>
        <taxon>Pseudomonadati</taxon>
        <taxon>Pseudomonadota</taxon>
        <taxon>Gammaproteobacteria</taxon>
        <taxon>Alteromonadales</taxon>
        <taxon>Alteromonadaceae</taxon>
        <taxon>Planctobacterium</taxon>
    </lineage>
</organism>
<protein>
    <recommendedName>
        <fullName evidence="2">Response regulatory domain-containing protein</fullName>
    </recommendedName>
</protein>
<reference evidence="3" key="1">
    <citation type="submission" date="2023-01" db="EMBL/GenBank/DDBJ databases">
        <title>Complete genome sequence of Planctobacterium marinum strain Dej080120_11.</title>
        <authorList>
            <person name="Ueki S."/>
            <person name="Maruyama F."/>
        </authorList>
    </citation>
    <scope>NUCLEOTIDE SEQUENCE</scope>
    <source>
        <strain evidence="3">Dej080120_11</strain>
    </source>
</reference>
<name>A0AA48KW81_9ALTE</name>
<accession>A0AA48KW81</accession>
<feature type="domain" description="Response regulatory" evidence="2">
    <location>
        <begin position="6"/>
        <end position="128"/>
    </location>
</feature>
<dbReference type="PANTHER" id="PTHR45526">
    <property type="entry name" value="TRANSCRIPTIONAL REGULATORY PROTEIN DPIA"/>
    <property type="match status" value="1"/>
</dbReference>
<feature type="modified residue" description="4-aspartylphosphate" evidence="1">
    <location>
        <position position="63"/>
    </location>
</feature>
<dbReference type="EMBL" id="AP027272">
    <property type="protein sequence ID" value="BDX08270.1"/>
    <property type="molecule type" value="Genomic_DNA"/>
</dbReference>
<evidence type="ECO:0000256" key="1">
    <source>
        <dbReference type="PROSITE-ProRule" id="PRU00169"/>
    </source>
</evidence>
<sequence>MQKNINFLIVDDVDTTRELLRGLIQSVLNNNNFKFQVNVFQAANAAQTKQALEKNNIHLAFLDIELPDGSGLELLRLIKSDYPDCKAVMVSGNASKENVLASVEVGVLGFILKPFNYLRVEEAIKNFVKKSLT</sequence>